<name>A0A4R6BMK0_9STAP</name>
<dbReference type="OrthoDB" id="2402463at2"/>
<dbReference type="Pfam" id="PF07070">
    <property type="entry name" value="Spo0M"/>
    <property type="match status" value="1"/>
</dbReference>
<evidence type="ECO:0008006" key="3">
    <source>
        <dbReference type="Google" id="ProtNLM"/>
    </source>
</evidence>
<gene>
    <name evidence="1" type="ORF">ERX37_02980</name>
</gene>
<comment type="caution">
    <text evidence="1">The sequence shown here is derived from an EMBL/GenBank/DDBJ whole genome shotgun (WGS) entry which is preliminary data.</text>
</comment>
<evidence type="ECO:0000313" key="1">
    <source>
        <dbReference type="EMBL" id="TDM03064.1"/>
    </source>
</evidence>
<dbReference type="EMBL" id="SCWE01000001">
    <property type="protein sequence ID" value="TDM03064.1"/>
    <property type="molecule type" value="Genomic_DNA"/>
</dbReference>
<organism evidence="1 2">
    <name type="scientific">Macrococcus hajekii</name>
    <dbReference type="NCBI Taxonomy" id="198482"/>
    <lineage>
        <taxon>Bacteria</taxon>
        <taxon>Bacillati</taxon>
        <taxon>Bacillota</taxon>
        <taxon>Bacilli</taxon>
        <taxon>Bacillales</taxon>
        <taxon>Staphylococcaceae</taxon>
        <taxon>Macrococcus</taxon>
    </lineage>
</organism>
<evidence type="ECO:0000313" key="2">
    <source>
        <dbReference type="Proteomes" id="UP000295328"/>
    </source>
</evidence>
<reference evidence="1 2" key="1">
    <citation type="submission" date="2019-01" db="EMBL/GenBank/DDBJ databases">
        <title>Draft genome sequences of the type strains of six Macrococcus species.</title>
        <authorList>
            <person name="Mazhar S."/>
            <person name="Altermann E."/>
            <person name="Hill C."/>
            <person name="Mcauliffe O."/>
        </authorList>
    </citation>
    <scope>NUCLEOTIDE SEQUENCE [LARGE SCALE GENOMIC DNA]</scope>
    <source>
        <strain evidence="1 2">CCM4809</strain>
    </source>
</reference>
<accession>A0A4R6BMK0</accession>
<dbReference type="AlphaFoldDB" id="A0A4R6BMK0"/>
<proteinExistence type="predicted"/>
<keyword evidence="2" id="KW-1185">Reference proteome</keyword>
<dbReference type="Proteomes" id="UP000295328">
    <property type="component" value="Unassembled WGS sequence"/>
</dbReference>
<protein>
    <recommendedName>
        <fullName evidence="3">Sporulation protein</fullName>
    </recommendedName>
</protein>
<dbReference type="InterPro" id="IPR009776">
    <property type="entry name" value="Spore_0_M"/>
</dbReference>
<sequence>MFKNLLSSIGFDDVAVDTRINQQTYHPDDTIEGLIELKGNVNHIEYIEVQLIERTENQDDTSDFSTFDTVLNKVHLTPETGQDIHFQLDEKRDIQSIDNQFFIMTHVSISNSIDAYDEDEIFFSQS</sequence>
<dbReference type="RefSeq" id="WP_133429151.1">
    <property type="nucleotide sequence ID" value="NZ_BMCC01000002.1"/>
</dbReference>